<evidence type="ECO:0000313" key="1">
    <source>
        <dbReference type="EMBL" id="SUZ60024.1"/>
    </source>
</evidence>
<dbReference type="InterPro" id="IPR016866">
    <property type="entry name" value="UCP028069"/>
</dbReference>
<proteinExistence type="predicted"/>
<reference evidence="1" key="1">
    <citation type="submission" date="2018-05" db="EMBL/GenBank/DDBJ databases">
        <authorList>
            <person name="Lanie J.A."/>
            <person name="Ng W.-L."/>
            <person name="Kazmierczak K.M."/>
            <person name="Andrzejewski T.M."/>
            <person name="Davidsen T.M."/>
            <person name="Wayne K.J."/>
            <person name="Tettelin H."/>
            <person name="Glass J.I."/>
            <person name="Rusch D."/>
            <person name="Podicherti R."/>
            <person name="Tsui H.-C.T."/>
            <person name="Winkler M.E."/>
        </authorList>
    </citation>
    <scope>NUCLEOTIDE SEQUENCE</scope>
</reference>
<dbReference type="AlphaFoldDB" id="A0A381P0I8"/>
<protein>
    <recommendedName>
        <fullName evidence="2">DUF3450 domain-containing protein</fullName>
    </recommendedName>
</protein>
<sequence>MLSIIRFRVAATIFLMLGALLLSHSNLAQEIPEAEFILPDPMVILEDSLIVQRTSSLGSKDSQTTVSDLSVETQELLGEYRLVLQQIDRLTAYNDYVERLIDDQEAQIIDINGQLEKFAMIERGIVPLMLDSIETLDKFIDLDVPFLLEERKARVTRLRIIMDQSNITVSEKYRQIMDAYQIETGFSRDIEAYTGFLDIDGENHQVDFLRIGRTSLTYQTPDQNETGFWNKETHLWEELPRKYRNYVTQGLRVARKQVTPNLLELPIEAPGVVK</sequence>
<organism evidence="1">
    <name type="scientific">marine metagenome</name>
    <dbReference type="NCBI Taxonomy" id="408172"/>
    <lineage>
        <taxon>unclassified sequences</taxon>
        <taxon>metagenomes</taxon>
        <taxon>ecological metagenomes</taxon>
    </lineage>
</organism>
<evidence type="ECO:0008006" key="2">
    <source>
        <dbReference type="Google" id="ProtNLM"/>
    </source>
</evidence>
<accession>A0A381P0I8</accession>
<gene>
    <name evidence="1" type="ORF">METZ01_LOCUS12878</name>
</gene>
<name>A0A381P0I8_9ZZZZ</name>
<dbReference type="EMBL" id="UINC01000714">
    <property type="protein sequence ID" value="SUZ60024.1"/>
    <property type="molecule type" value="Genomic_DNA"/>
</dbReference>
<dbReference type="Pfam" id="PF11932">
    <property type="entry name" value="DUF3450"/>
    <property type="match status" value="1"/>
</dbReference>